<dbReference type="Gene3D" id="1.10.472.60">
    <property type="entry name" value="putative protein disulfide isomerase domain"/>
    <property type="match status" value="1"/>
</dbReference>
<protein>
    <submittedName>
        <fullName evidence="1">DsbA family protein</fullName>
    </submittedName>
</protein>
<comment type="caution">
    <text evidence="1">The sequence shown here is derived from an EMBL/GenBank/DDBJ whole genome shotgun (WGS) entry which is preliminary data.</text>
</comment>
<dbReference type="EMBL" id="BLAJ01000021">
    <property type="protein sequence ID" value="GES53596.1"/>
    <property type="molecule type" value="Genomic_DNA"/>
</dbReference>
<gene>
    <name evidence="1" type="ORF">RsS93_62100</name>
</gene>
<dbReference type="CDD" id="cd03025">
    <property type="entry name" value="DsbA_FrnE_like"/>
    <property type="match status" value="1"/>
</dbReference>
<dbReference type="Gene3D" id="3.40.30.10">
    <property type="entry name" value="Glutaredoxin"/>
    <property type="match status" value="1"/>
</dbReference>
<dbReference type="SUPFAM" id="SSF52833">
    <property type="entry name" value="Thioredoxin-like"/>
    <property type="match status" value="1"/>
</dbReference>
<dbReference type="InterPro" id="IPR036249">
    <property type="entry name" value="Thioredoxin-like_sf"/>
</dbReference>
<dbReference type="Proteomes" id="UP000390335">
    <property type="component" value="Unassembled WGS sequence"/>
</dbReference>
<evidence type="ECO:0000313" key="1">
    <source>
        <dbReference type="EMBL" id="GES53596.1"/>
    </source>
</evidence>
<dbReference type="PANTHER" id="PTHR13887">
    <property type="entry name" value="GLUTATHIONE S-TRANSFERASE KAPPA"/>
    <property type="match status" value="1"/>
</dbReference>
<proteinExistence type="predicted"/>
<dbReference type="PANTHER" id="PTHR13887:SF54">
    <property type="entry name" value="DSBA FAMILY PROTEIN"/>
    <property type="match status" value="1"/>
</dbReference>
<accession>A0ABQ0ZDE2</accession>
<organism evidence="1 2">
    <name type="scientific">Rhizobium dioscoreae</name>
    <dbReference type="NCBI Taxonomy" id="2653122"/>
    <lineage>
        <taxon>Bacteria</taxon>
        <taxon>Pseudomonadati</taxon>
        <taxon>Pseudomonadota</taxon>
        <taxon>Alphaproteobacteria</taxon>
        <taxon>Hyphomicrobiales</taxon>
        <taxon>Rhizobiaceae</taxon>
        <taxon>Rhizobium/Agrobacterium group</taxon>
        <taxon>Rhizobium</taxon>
    </lineage>
</organism>
<name>A0ABQ0ZDE2_9HYPH</name>
<keyword evidence="2" id="KW-1185">Reference proteome</keyword>
<evidence type="ECO:0000313" key="2">
    <source>
        <dbReference type="Proteomes" id="UP000390335"/>
    </source>
</evidence>
<sequence>MNEAWEWIRQPIAGSTCERRLIMELVLAADPMCSWCYGFGKEMELLLARHPEASLRIILGGLRAGATDLLDDAGKQFRLHHWAKVEEASGLPFNREGLLAREGFIYDTEPVCRAVVAARILKPDADILSVFRAFQHAFYVDALDTTDGEVLATVGSVALTSLGHSVSALEFLKTWRRESTVEEAATDFATARALGVTSFPTLFVQKDGRLARVGAGYAPVDALEHHLSAMGFQARPLN</sequence>
<reference evidence="1 2" key="1">
    <citation type="journal article" date="2020" name="Genome Biol. Evol.">
        <title>Rhizobium dioscoreae sp. nov., a plant growth-promoting bacterium isolated from yam (Dioscorea species).</title>
        <authorList>
            <person name="Ouyabe M."/>
            <person name="Tanaka N."/>
            <person name="Shiwa Y."/>
            <person name="Fujita N."/>
            <person name="Kikuno H."/>
            <person name="Babil P."/>
            <person name="Shiwachi H."/>
        </authorList>
    </citation>
    <scope>NUCLEOTIDE SEQUENCE [LARGE SCALE GENOMIC DNA]</scope>
    <source>
        <strain evidence="1 2">S-93</strain>
    </source>
</reference>